<dbReference type="Pfam" id="PF18480">
    <property type="entry name" value="DUF5615"/>
    <property type="match status" value="1"/>
</dbReference>
<protein>
    <recommendedName>
        <fullName evidence="1">DUF5615 domain-containing protein</fullName>
    </recommendedName>
</protein>
<dbReference type="RefSeq" id="WP_343955062.1">
    <property type="nucleotide sequence ID" value="NZ_BAAAHQ010000055.1"/>
</dbReference>
<feature type="domain" description="DUF5615" evidence="1">
    <location>
        <begin position="1"/>
        <end position="106"/>
    </location>
</feature>
<evidence type="ECO:0000313" key="3">
    <source>
        <dbReference type="Proteomes" id="UP001501578"/>
    </source>
</evidence>
<dbReference type="Proteomes" id="UP001501578">
    <property type="component" value="Unassembled WGS sequence"/>
</dbReference>
<reference evidence="2 3" key="1">
    <citation type="journal article" date="2019" name="Int. J. Syst. Evol. Microbiol.">
        <title>The Global Catalogue of Microorganisms (GCM) 10K type strain sequencing project: providing services to taxonomists for standard genome sequencing and annotation.</title>
        <authorList>
            <consortium name="The Broad Institute Genomics Platform"/>
            <consortium name="The Broad Institute Genome Sequencing Center for Infectious Disease"/>
            <person name="Wu L."/>
            <person name="Ma J."/>
        </authorList>
    </citation>
    <scope>NUCLEOTIDE SEQUENCE [LARGE SCALE GENOMIC DNA]</scope>
    <source>
        <strain evidence="2 3">JCM 11136</strain>
    </source>
</reference>
<proteinExistence type="predicted"/>
<sequence>MNFLADENLSPRVAELLTKAGHNAVHVCDLQTKSAPDTTIMELAVVDSRTIISADTDFDALLARARATEPSVILMRELVGLRPPDLVDIILANLEVLEQHLRTGAIAAFTTGGIRVRALPLR</sequence>
<organism evidence="2 3">
    <name type="scientific">Nonomuraea longicatena</name>
    <dbReference type="NCBI Taxonomy" id="83682"/>
    <lineage>
        <taxon>Bacteria</taxon>
        <taxon>Bacillati</taxon>
        <taxon>Actinomycetota</taxon>
        <taxon>Actinomycetes</taxon>
        <taxon>Streptosporangiales</taxon>
        <taxon>Streptosporangiaceae</taxon>
        <taxon>Nonomuraea</taxon>
    </lineage>
</organism>
<evidence type="ECO:0000313" key="2">
    <source>
        <dbReference type="EMBL" id="GAA0952765.1"/>
    </source>
</evidence>
<dbReference type="EMBL" id="BAAAHQ010000055">
    <property type="protein sequence ID" value="GAA0952765.1"/>
    <property type="molecule type" value="Genomic_DNA"/>
</dbReference>
<accession>A0ABN1R6W1</accession>
<gene>
    <name evidence="2" type="ORF">GCM10009560_74830</name>
</gene>
<dbReference type="InterPro" id="IPR041049">
    <property type="entry name" value="DUF5615"/>
</dbReference>
<name>A0ABN1R6W1_9ACTN</name>
<comment type="caution">
    <text evidence="2">The sequence shown here is derived from an EMBL/GenBank/DDBJ whole genome shotgun (WGS) entry which is preliminary data.</text>
</comment>
<evidence type="ECO:0000259" key="1">
    <source>
        <dbReference type="Pfam" id="PF18480"/>
    </source>
</evidence>
<keyword evidence="3" id="KW-1185">Reference proteome</keyword>